<protein>
    <submittedName>
        <fullName evidence="2">Uncharacterized protein</fullName>
    </submittedName>
</protein>
<dbReference type="Proteomes" id="UP000887576">
    <property type="component" value="Unplaced"/>
</dbReference>
<sequence>MHDKPTFVKIPNQHSFIQFQGTSNDAGNRSKANAEKSERTILKAKRSPALSKSKPSMPILDVKSKTAVKKSETFPKSKSRVEYEELFSTQEIVKFMPDPPPLTQGTLNDSFFATQTVDLCSFFGQKRSKSCTSRDKPRTVKSTPAVWTSTREKDNLKKSVDRRRTFSYVSPKPAKAGRSGKSVFDI</sequence>
<evidence type="ECO:0000313" key="1">
    <source>
        <dbReference type="Proteomes" id="UP000887576"/>
    </source>
</evidence>
<name>A0AC34QZE3_9BILA</name>
<proteinExistence type="predicted"/>
<dbReference type="WBParaSite" id="JU765_v2.g20727.t1">
    <property type="protein sequence ID" value="JU765_v2.g20727.t1"/>
    <property type="gene ID" value="JU765_v2.g20727"/>
</dbReference>
<evidence type="ECO:0000313" key="2">
    <source>
        <dbReference type="WBParaSite" id="JU765_v2.g20727.t1"/>
    </source>
</evidence>
<accession>A0AC34QZE3</accession>
<reference evidence="2" key="1">
    <citation type="submission" date="2022-11" db="UniProtKB">
        <authorList>
            <consortium name="WormBaseParasite"/>
        </authorList>
    </citation>
    <scope>IDENTIFICATION</scope>
</reference>
<organism evidence="1 2">
    <name type="scientific">Panagrolaimus sp. JU765</name>
    <dbReference type="NCBI Taxonomy" id="591449"/>
    <lineage>
        <taxon>Eukaryota</taxon>
        <taxon>Metazoa</taxon>
        <taxon>Ecdysozoa</taxon>
        <taxon>Nematoda</taxon>
        <taxon>Chromadorea</taxon>
        <taxon>Rhabditida</taxon>
        <taxon>Tylenchina</taxon>
        <taxon>Panagrolaimomorpha</taxon>
        <taxon>Panagrolaimoidea</taxon>
        <taxon>Panagrolaimidae</taxon>
        <taxon>Panagrolaimus</taxon>
    </lineage>
</organism>